<dbReference type="EMBL" id="MFMD01000013">
    <property type="protein sequence ID" value="OGG76508.1"/>
    <property type="molecule type" value="Genomic_DNA"/>
</dbReference>
<keyword evidence="3" id="KW-0597">Phosphoprotein</keyword>
<protein>
    <recommendedName>
        <fullName evidence="2">histidine kinase</fullName>
        <ecNumber evidence="2">2.7.13.3</ecNumber>
    </recommendedName>
</protein>
<evidence type="ECO:0000256" key="1">
    <source>
        <dbReference type="ARBA" id="ARBA00000085"/>
    </source>
</evidence>
<keyword evidence="4" id="KW-1133">Transmembrane helix</keyword>
<dbReference type="GO" id="GO:0000155">
    <property type="term" value="F:phosphorelay sensor kinase activity"/>
    <property type="evidence" value="ECO:0007669"/>
    <property type="project" value="TreeGrafter"/>
</dbReference>
<dbReference type="AlphaFoldDB" id="A0A1F6ESD9"/>
<dbReference type="InterPro" id="IPR005467">
    <property type="entry name" value="His_kinase_dom"/>
</dbReference>
<dbReference type="PROSITE" id="PS50109">
    <property type="entry name" value="HIS_KIN"/>
    <property type="match status" value="1"/>
</dbReference>
<dbReference type="Pfam" id="PF02518">
    <property type="entry name" value="HATPase_c"/>
    <property type="match status" value="1"/>
</dbReference>
<feature type="transmembrane region" description="Helical" evidence="4">
    <location>
        <begin position="39"/>
        <end position="59"/>
    </location>
</feature>
<evidence type="ECO:0000259" key="5">
    <source>
        <dbReference type="PROSITE" id="PS50109"/>
    </source>
</evidence>
<evidence type="ECO:0000256" key="4">
    <source>
        <dbReference type="SAM" id="Phobius"/>
    </source>
</evidence>
<reference evidence="6 7" key="1">
    <citation type="journal article" date="2016" name="Nat. Commun.">
        <title>Thousands of microbial genomes shed light on interconnected biogeochemical processes in an aquifer system.</title>
        <authorList>
            <person name="Anantharaman K."/>
            <person name="Brown C.T."/>
            <person name="Hug L.A."/>
            <person name="Sharon I."/>
            <person name="Castelle C.J."/>
            <person name="Probst A.J."/>
            <person name="Thomas B.C."/>
            <person name="Singh A."/>
            <person name="Wilkins M.J."/>
            <person name="Karaoz U."/>
            <person name="Brodie E.L."/>
            <person name="Williams K.H."/>
            <person name="Hubbard S.S."/>
            <person name="Banfield J.F."/>
        </authorList>
    </citation>
    <scope>NUCLEOTIDE SEQUENCE [LARGE SCALE GENOMIC DNA]</scope>
</reference>
<dbReference type="SMART" id="SM00387">
    <property type="entry name" value="HATPase_c"/>
    <property type="match status" value="1"/>
</dbReference>
<evidence type="ECO:0000256" key="2">
    <source>
        <dbReference type="ARBA" id="ARBA00012438"/>
    </source>
</evidence>
<dbReference type="Gene3D" id="3.30.565.10">
    <property type="entry name" value="Histidine kinase-like ATPase, C-terminal domain"/>
    <property type="match status" value="1"/>
</dbReference>
<feature type="transmembrane region" description="Helical" evidence="4">
    <location>
        <begin position="183"/>
        <end position="201"/>
    </location>
</feature>
<sequence>MNAFLHLDLLSVGIAVAGIGLLGFVILFNNTRSTTNRAFFYFSIVTVGWSILNYSYYQLPAGDLALWLLRGVMCFATWHAFTFFHLAAAFPDDAYRQPKWHTYLLIPLVGAVSILTLTPYVFERINAVGSDGAIGGVQNGSAIAFFGMLVLSLILSSIWKLVRKTLKASKEERRPYSLMLSGMVITFVFLLTFNFLIPAVFNNPTFIPLGALFLLPFVIMTSYAIYRHHLFNLKVATTAFLGFMVTVFTFINILYSNTASSVVINITAFIIVLIGSIRIVRDTLSLKTLTEELEETNERQEVLIHFIGHEVKGSLAKDAGVFASLTEGDLGALPDTAKTFVERALAETRQGVDAVANILKAANLKKGTVAYVKEPFDLKALVEEAVRRARPLTEEKGLGLSFTPDGASYQMTGDKAQINDHVLRNLIDNAVNYTLTGSITVSLKKEDAKLVFVVKDTGVGITDKDKKRLFTEGGHGKDSQTINVHSTGYGLYIAKRIVEEHKGTIRAESEGPGTGASFIVEFPA</sequence>
<feature type="transmembrane region" description="Helical" evidence="4">
    <location>
        <begin position="142"/>
        <end position="162"/>
    </location>
</feature>
<feature type="transmembrane region" description="Helical" evidence="4">
    <location>
        <begin position="65"/>
        <end position="90"/>
    </location>
</feature>
<dbReference type="InterPro" id="IPR003594">
    <property type="entry name" value="HATPase_dom"/>
</dbReference>
<gene>
    <name evidence="6" type="ORF">A2950_00575</name>
</gene>
<dbReference type="InterPro" id="IPR036890">
    <property type="entry name" value="HATPase_C_sf"/>
</dbReference>
<dbReference type="InterPro" id="IPR004358">
    <property type="entry name" value="Sig_transdc_His_kin-like_C"/>
</dbReference>
<evidence type="ECO:0000256" key="3">
    <source>
        <dbReference type="ARBA" id="ARBA00022553"/>
    </source>
</evidence>
<dbReference type="EC" id="2.7.13.3" evidence="2"/>
<feature type="transmembrane region" description="Helical" evidence="4">
    <location>
        <begin position="261"/>
        <end position="280"/>
    </location>
</feature>
<feature type="transmembrane region" description="Helical" evidence="4">
    <location>
        <begin position="102"/>
        <end position="122"/>
    </location>
</feature>
<feature type="domain" description="Histidine kinase" evidence="5">
    <location>
        <begin position="306"/>
        <end position="524"/>
    </location>
</feature>
<organism evidence="6 7">
    <name type="scientific">Candidatus Kaiserbacteria bacterium RIFCSPLOWO2_01_FULL_55_19</name>
    <dbReference type="NCBI Taxonomy" id="1798516"/>
    <lineage>
        <taxon>Bacteria</taxon>
        <taxon>Candidatus Kaiseribacteriota</taxon>
    </lineage>
</organism>
<dbReference type="Proteomes" id="UP000176714">
    <property type="component" value="Unassembled WGS sequence"/>
</dbReference>
<comment type="catalytic activity">
    <reaction evidence="1">
        <text>ATP + protein L-histidine = ADP + protein N-phospho-L-histidine.</text>
        <dbReference type="EC" id="2.7.13.3"/>
    </reaction>
</comment>
<keyword evidence="4" id="KW-0472">Membrane</keyword>
<dbReference type="STRING" id="1798516.A2950_00575"/>
<accession>A0A1F6ESD9</accession>
<dbReference type="PANTHER" id="PTHR43547:SF2">
    <property type="entry name" value="HYBRID SIGNAL TRANSDUCTION HISTIDINE KINASE C"/>
    <property type="match status" value="1"/>
</dbReference>
<evidence type="ECO:0000313" key="7">
    <source>
        <dbReference type="Proteomes" id="UP000176714"/>
    </source>
</evidence>
<dbReference type="PANTHER" id="PTHR43547">
    <property type="entry name" value="TWO-COMPONENT HISTIDINE KINASE"/>
    <property type="match status" value="1"/>
</dbReference>
<feature type="transmembrane region" description="Helical" evidence="4">
    <location>
        <begin position="233"/>
        <end position="255"/>
    </location>
</feature>
<feature type="transmembrane region" description="Helical" evidence="4">
    <location>
        <begin position="207"/>
        <end position="226"/>
    </location>
</feature>
<evidence type="ECO:0000313" key="6">
    <source>
        <dbReference type="EMBL" id="OGG76508.1"/>
    </source>
</evidence>
<proteinExistence type="predicted"/>
<name>A0A1F6ESD9_9BACT</name>
<dbReference type="SUPFAM" id="SSF55874">
    <property type="entry name" value="ATPase domain of HSP90 chaperone/DNA topoisomerase II/histidine kinase"/>
    <property type="match status" value="1"/>
</dbReference>
<keyword evidence="4" id="KW-0812">Transmembrane</keyword>
<dbReference type="CDD" id="cd00075">
    <property type="entry name" value="HATPase"/>
    <property type="match status" value="1"/>
</dbReference>
<comment type="caution">
    <text evidence="6">The sequence shown here is derived from an EMBL/GenBank/DDBJ whole genome shotgun (WGS) entry which is preliminary data.</text>
</comment>
<dbReference type="PRINTS" id="PR00344">
    <property type="entry name" value="BCTRLSENSOR"/>
</dbReference>
<feature type="transmembrane region" description="Helical" evidence="4">
    <location>
        <begin position="6"/>
        <end position="27"/>
    </location>
</feature>